<dbReference type="PANTHER" id="PTHR46320:SF1">
    <property type="entry name" value="GLYCEROPHOSPHODIESTER PHOSPHODIESTERASE 1"/>
    <property type="match status" value="1"/>
</dbReference>
<dbReference type="GO" id="GO:0006644">
    <property type="term" value="P:phospholipid metabolic process"/>
    <property type="evidence" value="ECO:0007669"/>
    <property type="project" value="TreeGrafter"/>
</dbReference>
<dbReference type="GO" id="GO:0008889">
    <property type="term" value="F:glycerophosphodiester phosphodiesterase activity"/>
    <property type="evidence" value="ECO:0007669"/>
    <property type="project" value="TreeGrafter"/>
</dbReference>
<dbReference type="Proteomes" id="UP000694383">
    <property type="component" value="Unplaced"/>
</dbReference>
<proteinExistence type="predicted"/>
<dbReference type="AlphaFoldDB" id="A0A8C7YA68"/>
<sequence>MLPLGDEVALHSLVFVLVLLGTRSPLWSAVLTTSLYCFLAMFRFPQVARSRARLVLQPVACGAESARVSVIAHRGGAHDAPENTIAAIREVRRMSSQVFTATFKLIKSIYTKTLTGYIS</sequence>
<keyword evidence="3" id="KW-1185">Reference proteome</keyword>
<keyword evidence="1" id="KW-1133">Transmembrane helix</keyword>
<dbReference type="Ensembl" id="ENSOSIT00000025704.1">
    <property type="protein sequence ID" value="ENSOSIP00000024348.1"/>
    <property type="gene ID" value="ENSOSIG00000012791.1"/>
</dbReference>
<reference evidence="2" key="2">
    <citation type="submission" date="2025-09" db="UniProtKB">
        <authorList>
            <consortium name="Ensembl"/>
        </authorList>
    </citation>
    <scope>IDENTIFICATION</scope>
</reference>
<evidence type="ECO:0000313" key="2">
    <source>
        <dbReference type="Ensembl" id="ENSOSIP00000024348.1"/>
    </source>
</evidence>
<dbReference type="PANTHER" id="PTHR46320">
    <property type="entry name" value="GLYCEROPHOSPHODIESTER PHOSPHODIESTERASE 1"/>
    <property type="match status" value="1"/>
</dbReference>
<dbReference type="GO" id="GO:0006580">
    <property type="term" value="P:ethanolamine metabolic process"/>
    <property type="evidence" value="ECO:0007669"/>
    <property type="project" value="TreeGrafter"/>
</dbReference>
<organism evidence="2 3">
    <name type="scientific">Oryzias sinensis</name>
    <name type="common">Chinese medaka</name>
    <dbReference type="NCBI Taxonomy" id="183150"/>
    <lineage>
        <taxon>Eukaryota</taxon>
        <taxon>Metazoa</taxon>
        <taxon>Chordata</taxon>
        <taxon>Craniata</taxon>
        <taxon>Vertebrata</taxon>
        <taxon>Euteleostomi</taxon>
        <taxon>Actinopterygii</taxon>
        <taxon>Neopterygii</taxon>
        <taxon>Teleostei</taxon>
        <taxon>Neoteleostei</taxon>
        <taxon>Acanthomorphata</taxon>
        <taxon>Ovalentaria</taxon>
        <taxon>Atherinomorphae</taxon>
        <taxon>Beloniformes</taxon>
        <taxon>Adrianichthyidae</taxon>
        <taxon>Oryziinae</taxon>
        <taxon>Oryzias</taxon>
    </lineage>
</organism>
<reference evidence="2" key="1">
    <citation type="submission" date="2025-08" db="UniProtKB">
        <authorList>
            <consortium name="Ensembl"/>
        </authorList>
    </citation>
    <scope>IDENTIFICATION</scope>
</reference>
<feature type="transmembrane region" description="Helical" evidence="1">
    <location>
        <begin position="26"/>
        <end position="44"/>
    </location>
</feature>
<evidence type="ECO:0000256" key="1">
    <source>
        <dbReference type="SAM" id="Phobius"/>
    </source>
</evidence>
<protein>
    <submittedName>
        <fullName evidence="2">Uncharacterized protein</fullName>
    </submittedName>
</protein>
<accession>A0A8C7YA68</accession>
<evidence type="ECO:0000313" key="3">
    <source>
        <dbReference type="Proteomes" id="UP000694383"/>
    </source>
</evidence>
<keyword evidence="1" id="KW-0812">Transmembrane</keyword>
<dbReference type="SUPFAM" id="SSF51695">
    <property type="entry name" value="PLC-like phosphodiesterases"/>
    <property type="match status" value="1"/>
</dbReference>
<dbReference type="InterPro" id="IPR017946">
    <property type="entry name" value="PLC-like_Pdiesterase_TIM-brl"/>
</dbReference>
<name>A0A8C7YA68_9TELE</name>
<dbReference type="GO" id="GO:0070291">
    <property type="term" value="P:N-acylethanolamine metabolic process"/>
    <property type="evidence" value="ECO:0007669"/>
    <property type="project" value="TreeGrafter"/>
</dbReference>
<dbReference type="GO" id="GO:0005886">
    <property type="term" value="C:plasma membrane"/>
    <property type="evidence" value="ECO:0007669"/>
    <property type="project" value="TreeGrafter"/>
</dbReference>
<dbReference type="Gene3D" id="3.20.20.190">
    <property type="entry name" value="Phosphatidylinositol (PI) phosphodiesterase"/>
    <property type="match status" value="1"/>
</dbReference>
<keyword evidence="1" id="KW-0472">Membrane</keyword>